<evidence type="ECO:0000313" key="2">
    <source>
        <dbReference type="Proteomes" id="UP000760480"/>
    </source>
</evidence>
<keyword evidence="2" id="KW-1185">Reference proteome</keyword>
<dbReference type="PANTHER" id="PTHR35271">
    <property type="entry name" value="ABC TRANSPORTER, SUBSTRATE-BINDING LIPOPROTEIN-RELATED"/>
    <property type="match status" value="1"/>
</dbReference>
<protein>
    <submittedName>
        <fullName evidence="1">ABC transporter substrate-binding protein</fullName>
    </submittedName>
</protein>
<gene>
    <name evidence="1" type="ORF">E4P82_09530</name>
</gene>
<dbReference type="InterPro" id="IPR007487">
    <property type="entry name" value="ABC_transpt-TYRBP-like"/>
</dbReference>
<dbReference type="EMBL" id="SPMZ01000026">
    <property type="protein sequence ID" value="NMQ19413.1"/>
    <property type="molecule type" value="Genomic_DNA"/>
</dbReference>
<dbReference type="PANTHER" id="PTHR35271:SF1">
    <property type="entry name" value="ABC TRANSPORTER, SUBSTRATE-BINDING LIPOPROTEIN"/>
    <property type="match status" value="1"/>
</dbReference>
<organism evidence="1 2">
    <name type="scientific">Candidatus Competibacter phosphatis</name>
    <dbReference type="NCBI Taxonomy" id="221280"/>
    <lineage>
        <taxon>Bacteria</taxon>
        <taxon>Pseudomonadati</taxon>
        <taxon>Pseudomonadota</taxon>
        <taxon>Gammaproteobacteria</taxon>
        <taxon>Candidatus Competibacteraceae</taxon>
        <taxon>Candidatus Competibacter</taxon>
    </lineage>
</organism>
<evidence type="ECO:0000313" key="1">
    <source>
        <dbReference type="EMBL" id="NMQ19413.1"/>
    </source>
</evidence>
<reference evidence="1 2" key="1">
    <citation type="submission" date="2019-03" db="EMBL/GenBank/DDBJ databases">
        <title>Metabolic reconstructions from genomes of highly enriched 'Candidatus Accumulibacter' and 'Candidatus Competibacter' bioreactor populations.</title>
        <authorList>
            <person name="Annavajhala M.K."/>
            <person name="Welles L."/>
            <person name="Abbas B."/>
            <person name="Sorokin D."/>
            <person name="Park H."/>
            <person name="Van Loosdrecht M."/>
            <person name="Chandran K."/>
        </authorList>
    </citation>
    <scope>NUCLEOTIDE SEQUENCE [LARGE SCALE GENOMIC DNA]</scope>
    <source>
        <strain evidence="1 2">SBR_G</strain>
    </source>
</reference>
<name>A0ABX1TMQ4_9GAMM</name>
<sequence>MKEKKWRIAYYQGGNSYAYYPYLAAVVKGLIDLGWIERIELPIIVDKDPKKLWSWLGQNIKSPYIEFPIDAFFNANWSNTTRIEVVNTILERLNKKKDIDLIIAMGTWAGKDLANNKHNTPTMVMSSTDPKNSGIIESNEDSGQDHLFARVDPNRWERQVRIFYNTIGFKKLGIAYEDSPLGKTYAAIDVIESLAKEKNFQIVRCFTKDDIPDKEQAGQSVVKCFENLAPQVDAIYVVIQQGVNSTTIPKLVSIANRYRIPTFSQQGSDEVKAGLLMSIAREGGFAPVGRFLAVSMAKILNGAKPRELNQIFEEAPTIALNLKTAEIIGLYLKAEILAAADEIYQDITIPTSN</sequence>
<accession>A0ABX1TMQ4</accession>
<comment type="caution">
    <text evidence="1">The sequence shown here is derived from an EMBL/GenBank/DDBJ whole genome shotgun (WGS) entry which is preliminary data.</text>
</comment>
<dbReference type="Proteomes" id="UP000760480">
    <property type="component" value="Unassembled WGS sequence"/>
</dbReference>
<dbReference type="Gene3D" id="3.40.50.2300">
    <property type="match status" value="2"/>
</dbReference>
<dbReference type="Pfam" id="PF04392">
    <property type="entry name" value="ABC_sub_bind"/>
    <property type="match status" value="1"/>
</dbReference>
<proteinExistence type="predicted"/>